<dbReference type="Gene3D" id="3.30.700.10">
    <property type="entry name" value="Glycoprotein, Type 4 Pilin"/>
    <property type="match status" value="1"/>
</dbReference>
<sequence length="155" mass="15817">MNKKGFTLIELLIVIAIIAIIAGVVFVALDPLTRFQDSRDSRRWGDLTGILSAVKIHQVDNKGSYLGTIASLAADTPAMITSGAGSAGTCTATTTLASVDLSGLATGGYLSAVPMDPQGGSASSTLYYLIKRSNGTVTVGACAPEHTATGISVAR</sequence>
<keyword evidence="1" id="KW-1133">Transmembrane helix</keyword>
<dbReference type="STRING" id="1619046.US42_C0007G0055"/>
<dbReference type="InterPro" id="IPR012902">
    <property type="entry name" value="N_methyl_site"/>
</dbReference>
<protein>
    <submittedName>
        <fullName evidence="2">Uncharacterized protein</fullName>
    </submittedName>
</protein>
<proteinExistence type="predicted"/>
<organism evidence="2 3">
    <name type="scientific">Candidatus Magasanikbacteria bacterium GW2011_GWC2_37_14</name>
    <dbReference type="NCBI Taxonomy" id="1619046"/>
    <lineage>
        <taxon>Bacteria</taxon>
        <taxon>Candidatus Magasanikiibacteriota</taxon>
    </lineage>
</organism>
<accession>A0A0G0IU55</accession>
<dbReference type="SUPFAM" id="SSF54523">
    <property type="entry name" value="Pili subunits"/>
    <property type="match status" value="1"/>
</dbReference>
<gene>
    <name evidence="2" type="ORF">US42_C0007G0055</name>
</gene>
<comment type="caution">
    <text evidence="2">The sequence shown here is derived from an EMBL/GenBank/DDBJ whole genome shotgun (WGS) entry which is preliminary data.</text>
</comment>
<evidence type="ECO:0000313" key="2">
    <source>
        <dbReference type="EMBL" id="KKQ27664.1"/>
    </source>
</evidence>
<evidence type="ECO:0000256" key="1">
    <source>
        <dbReference type="SAM" id="Phobius"/>
    </source>
</evidence>
<keyword evidence="1" id="KW-0812">Transmembrane</keyword>
<feature type="transmembrane region" description="Helical" evidence="1">
    <location>
        <begin position="6"/>
        <end position="29"/>
    </location>
</feature>
<keyword evidence="1" id="KW-0472">Membrane</keyword>
<name>A0A0G0IU55_9BACT</name>
<dbReference type="EMBL" id="LBSX01000007">
    <property type="protein sequence ID" value="KKQ27664.1"/>
    <property type="molecule type" value="Genomic_DNA"/>
</dbReference>
<dbReference type="InterPro" id="IPR045584">
    <property type="entry name" value="Pilin-like"/>
</dbReference>
<dbReference type="AlphaFoldDB" id="A0A0G0IU55"/>
<dbReference type="Pfam" id="PF07963">
    <property type="entry name" value="N_methyl"/>
    <property type="match status" value="1"/>
</dbReference>
<dbReference type="PROSITE" id="PS00409">
    <property type="entry name" value="PROKAR_NTER_METHYL"/>
    <property type="match status" value="1"/>
</dbReference>
<dbReference type="Proteomes" id="UP000034849">
    <property type="component" value="Unassembled WGS sequence"/>
</dbReference>
<dbReference type="NCBIfam" id="TIGR02532">
    <property type="entry name" value="IV_pilin_GFxxxE"/>
    <property type="match status" value="1"/>
</dbReference>
<reference evidence="2 3" key="1">
    <citation type="journal article" date="2015" name="Nature">
        <title>rRNA introns, odd ribosomes, and small enigmatic genomes across a large radiation of phyla.</title>
        <authorList>
            <person name="Brown C.T."/>
            <person name="Hug L.A."/>
            <person name="Thomas B.C."/>
            <person name="Sharon I."/>
            <person name="Castelle C.J."/>
            <person name="Singh A."/>
            <person name="Wilkins M.J."/>
            <person name="Williams K.H."/>
            <person name="Banfield J.F."/>
        </authorList>
    </citation>
    <scope>NUCLEOTIDE SEQUENCE [LARGE SCALE GENOMIC DNA]</scope>
</reference>
<evidence type="ECO:0000313" key="3">
    <source>
        <dbReference type="Proteomes" id="UP000034849"/>
    </source>
</evidence>